<organism evidence="2 3">
    <name type="scientific">Thiomicrorhabdus heinhorstiae</name>
    <dbReference type="NCBI Taxonomy" id="2748010"/>
    <lineage>
        <taxon>Bacteria</taxon>
        <taxon>Pseudomonadati</taxon>
        <taxon>Pseudomonadota</taxon>
        <taxon>Gammaproteobacteria</taxon>
        <taxon>Thiotrichales</taxon>
        <taxon>Piscirickettsiaceae</taxon>
        <taxon>Thiomicrorhabdus</taxon>
    </lineage>
</organism>
<sequence length="98" mass="11064">MRLVIFLLLLLSSSRALSALPPWIQAGKDRDNLDEYIADHGRLGERVKGIDYEDFIIYLDNGCRLIFERERPFHPPGWVGPAAPLVMDREECGGKVPG</sequence>
<dbReference type="EMBL" id="JACBGI020000011">
    <property type="protein sequence ID" value="MBF6058075.1"/>
    <property type="molecule type" value="Genomic_DNA"/>
</dbReference>
<keyword evidence="1" id="KW-0732">Signal</keyword>
<evidence type="ECO:0000313" key="3">
    <source>
        <dbReference type="Proteomes" id="UP001193680"/>
    </source>
</evidence>
<accession>A0ABS0BWD2</accession>
<dbReference type="RefSeq" id="WP_185978222.1">
    <property type="nucleotide sequence ID" value="NZ_JACBGI020000011.1"/>
</dbReference>
<protein>
    <submittedName>
        <fullName evidence="2">Uncharacterized protein</fullName>
    </submittedName>
</protein>
<keyword evidence="3" id="KW-1185">Reference proteome</keyword>
<gene>
    <name evidence="2" type="ORF">H8792_006935</name>
</gene>
<evidence type="ECO:0000313" key="2">
    <source>
        <dbReference type="EMBL" id="MBF6058075.1"/>
    </source>
</evidence>
<feature type="signal peptide" evidence="1">
    <location>
        <begin position="1"/>
        <end position="18"/>
    </location>
</feature>
<evidence type="ECO:0000256" key="1">
    <source>
        <dbReference type="SAM" id="SignalP"/>
    </source>
</evidence>
<name>A0ABS0BWD2_9GAMM</name>
<reference evidence="2 3" key="2">
    <citation type="submission" date="2020-11" db="EMBL/GenBank/DDBJ databases">
        <title>Sulfur oxidizing isolate from Hospital Hole Sinkhole.</title>
        <authorList>
            <person name="Scott K.M."/>
        </authorList>
    </citation>
    <scope>NUCLEOTIDE SEQUENCE [LARGE SCALE GENOMIC DNA]</scope>
    <source>
        <strain evidence="2 3">HH1</strain>
    </source>
</reference>
<proteinExistence type="predicted"/>
<reference evidence="2 3" key="1">
    <citation type="submission" date="2020-06" db="EMBL/GenBank/DDBJ databases">
        <authorList>
            <person name="Scott K."/>
        </authorList>
    </citation>
    <scope>NUCLEOTIDE SEQUENCE [LARGE SCALE GENOMIC DNA]</scope>
    <source>
        <strain evidence="2 3">HH1</strain>
    </source>
</reference>
<feature type="chain" id="PRO_5045243866" evidence="1">
    <location>
        <begin position="19"/>
        <end position="98"/>
    </location>
</feature>
<comment type="caution">
    <text evidence="2">The sequence shown here is derived from an EMBL/GenBank/DDBJ whole genome shotgun (WGS) entry which is preliminary data.</text>
</comment>
<dbReference type="Proteomes" id="UP001193680">
    <property type="component" value="Unassembled WGS sequence"/>
</dbReference>